<dbReference type="Pfam" id="PF04515">
    <property type="entry name" value="Choline_transpo"/>
    <property type="match status" value="1"/>
</dbReference>
<dbReference type="GO" id="GO:0005886">
    <property type="term" value="C:plasma membrane"/>
    <property type="evidence" value="ECO:0007669"/>
    <property type="project" value="UniProtKB-SubCell"/>
</dbReference>
<dbReference type="PANTHER" id="PTHR12385">
    <property type="entry name" value="CHOLINE TRANSPORTER-LIKE (SLC FAMILY 44)"/>
    <property type="match status" value="1"/>
</dbReference>
<feature type="transmembrane region" description="Helical" evidence="6">
    <location>
        <begin position="662"/>
        <end position="678"/>
    </location>
</feature>
<evidence type="ECO:0000313" key="8">
    <source>
        <dbReference type="EMBL" id="KAF2840273.1"/>
    </source>
</evidence>
<comment type="caution">
    <text evidence="8">The sequence shown here is derived from an EMBL/GenBank/DDBJ whole genome shotgun (WGS) entry which is preliminary data.</text>
</comment>
<feature type="transmembrane region" description="Helical" evidence="6">
    <location>
        <begin position="698"/>
        <end position="715"/>
    </location>
</feature>
<dbReference type="PANTHER" id="PTHR12385:SF88">
    <property type="entry name" value="CHOLINE TRANSPORTER-LIKE PROTEIN CTL1"/>
    <property type="match status" value="1"/>
</dbReference>
<evidence type="ECO:0000256" key="5">
    <source>
        <dbReference type="ARBA" id="ARBA00023136"/>
    </source>
</evidence>
<feature type="transmembrane region" description="Helical" evidence="6">
    <location>
        <begin position="372"/>
        <end position="392"/>
    </location>
</feature>
<evidence type="ECO:0000256" key="6">
    <source>
        <dbReference type="RuleBase" id="RU368066"/>
    </source>
</evidence>
<evidence type="ECO:0000256" key="4">
    <source>
        <dbReference type="ARBA" id="ARBA00022989"/>
    </source>
</evidence>
<evidence type="ECO:0000313" key="9">
    <source>
        <dbReference type="Proteomes" id="UP000799429"/>
    </source>
</evidence>
<feature type="compositionally biased region" description="Basic and acidic residues" evidence="7">
    <location>
        <begin position="22"/>
        <end position="34"/>
    </location>
</feature>
<keyword evidence="9" id="KW-1185">Reference proteome</keyword>
<feature type="compositionally biased region" description="Polar residues" evidence="7">
    <location>
        <begin position="189"/>
        <end position="198"/>
    </location>
</feature>
<comment type="subcellular location">
    <subcellularLocation>
        <location evidence="6">Cell membrane</location>
        <topology evidence="6">Multi-pass membrane protein</topology>
    </subcellularLocation>
    <subcellularLocation>
        <location evidence="1">Membrane</location>
        <topology evidence="1">Multi-pass membrane protein</topology>
    </subcellularLocation>
</comment>
<keyword evidence="3 6" id="KW-0812">Transmembrane</keyword>
<evidence type="ECO:0000256" key="1">
    <source>
        <dbReference type="ARBA" id="ARBA00004141"/>
    </source>
</evidence>
<feature type="region of interest" description="Disordered" evidence="7">
    <location>
        <begin position="117"/>
        <end position="203"/>
    </location>
</feature>
<protein>
    <recommendedName>
        <fullName evidence="6">Protein PNS1</fullName>
    </recommendedName>
</protein>
<dbReference type="EMBL" id="MU006093">
    <property type="protein sequence ID" value="KAF2840273.1"/>
    <property type="molecule type" value="Genomic_DNA"/>
</dbReference>
<feature type="transmembrane region" description="Helical" evidence="6">
    <location>
        <begin position="449"/>
        <end position="471"/>
    </location>
</feature>
<comment type="similarity">
    <text evidence="2 6">Belongs to the CTL (choline transporter-like) family.</text>
</comment>
<feature type="transmembrane region" description="Helical" evidence="6">
    <location>
        <begin position="491"/>
        <end position="510"/>
    </location>
</feature>
<accession>A0A9P4SES0</accession>
<proteinExistence type="inferred from homology"/>
<sequence>MFSEYASRFLAQSQSRLSLNQAEHDSSNRNPSDRHRGRPGHQRYPSSRSYLQRSMMPNPYQNVGASQISRFPFASRISTAQAPLFYSATDQFREEDDEEEHEREAADYYALRKSRKDFGDSHMTESSEMEDNMPSIERSGEAEDAENDASGFGMGRGIRSSWRGGRIGTRGRPEAVETVEEREERDPSVATSEMSAPSSKGKGKLVDVELASTIHENIDLERGDGVGDFDDYLDDDQPPAFQQFRRPLSKSPKSPLLAHIMPQETDPEIVRENRAISEDRDSVPPIVASNAPDPPRHDTFWSTVFAICLASLFATWFLVYLHTSTPTKKKPLPDTIYSTLHASFHLLAAYTLVSIVVALLWFAVLRNYARRLILIMLIAVPIISFSFSLYPLISSYKGRWHGNSFQDKVMRWLSFFPSIFAVIWVYTVYRGRYALGTAIEILEFSCRILAANSPLVLVGGGTLTTVVLWTWTWMGMFSRVFLQGHWTKKNFIIDSTTWWLGVFFILVYLWSLAVISGIQRATTAATVSQWYFHRNTLPQPSSRVIVQASLGHATSTMFGTICLSTFLSLAIRLPLLVLPRRLAGFLTVLAYSLVPSPIATLTNPLTLTNAAIFSQDLGTAARQLSHMSFVSKTSPTTTLSPRSFSKNSVSGSTLVPYRLAKLLLHATRFITSLALGYGGWVSTARSLEVVGSGLRGSLYAYVVGLCAAAIGWGILGAMEGVLGGIVDALVVCWGSEVGARALGEVRYCREAGELFGERGVY</sequence>
<reference evidence="8" key="1">
    <citation type="journal article" date="2020" name="Stud. Mycol.">
        <title>101 Dothideomycetes genomes: a test case for predicting lifestyles and emergence of pathogens.</title>
        <authorList>
            <person name="Haridas S."/>
            <person name="Albert R."/>
            <person name="Binder M."/>
            <person name="Bloem J."/>
            <person name="Labutti K."/>
            <person name="Salamov A."/>
            <person name="Andreopoulos B."/>
            <person name="Baker S."/>
            <person name="Barry K."/>
            <person name="Bills G."/>
            <person name="Bluhm B."/>
            <person name="Cannon C."/>
            <person name="Castanera R."/>
            <person name="Culley D."/>
            <person name="Daum C."/>
            <person name="Ezra D."/>
            <person name="Gonzalez J."/>
            <person name="Henrissat B."/>
            <person name="Kuo A."/>
            <person name="Liang C."/>
            <person name="Lipzen A."/>
            <person name="Lutzoni F."/>
            <person name="Magnuson J."/>
            <person name="Mondo S."/>
            <person name="Nolan M."/>
            <person name="Ohm R."/>
            <person name="Pangilinan J."/>
            <person name="Park H.-J."/>
            <person name="Ramirez L."/>
            <person name="Alfaro M."/>
            <person name="Sun H."/>
            <person name="Tritt A."/>
            <person name="Yoshinaga Y."/>
            <person name="Zwiers L.-H."/>
            <person name="Turgeon B."/>
            <person name="Goodwin S."/>
            <person name="Spatafora J."/>
            <person name="Crous P."/>
            <person name="Grigoriev I."/>
        </authorList>
    </citation>
    <scope>NUCLEOTIDE SEQUENCE</scope>
    <source>
        <strain evidence="8">CBS 101060</strain>
    </source>
</reference>
<dbReference type="InterPro" id="IPR007603">
    <property type="entry name" value="Choline_transptr-like"/>
</dbReference>
<dbReference type="Proteomes" id="UP000799429">
    <property type="component" value="Unassembled WGS sequence"/>
</dbReference>
<name>A0A9P4SES0_9PEZI</name>
<feature type="transmembrane region" description="Helical" evidence="6">
    <location>
        <begin position="412"/>
        <end position="429"/>
    </location>
</feature>
<evidence type="ECO:0000256" key="2">
    <source>
        <dbReference type="ARBA" id="ARBA00007168"/>
    </source>
</evidence>
<feature type="transmembrane region" description="Helical" evidence="6">
    <location>
        <begin position="342"/>
        <end position="365"/>
    </location>
</feature>
<evidence type="ECO:0000256" key="7">
    <source>
        <dbReference type="SAM" id="MobiDB-lite"/>
    </source>
</evidence>
<feature type="region of interest" description="Disordered" evidence="7">
    <location>
        <begin position="13"/>
        <end position="61"/>
    </location>
</feature>
<dbReference type="OrthoDB" id="420519at2759"/>
<evidence type="ECO:0000256" key="3">
    <source>
        <dbReference type="ARBA" id="ARBA00022692"/>
    </source>
</evidence>
<gene>
    <name evidence="8" type="ORF">M501DRAFT_991286</name>
</gene>
<dbReference type="GO" id="GO:0022857">
    <property type="term" value="F:transmembrane transporter activity"/>
    <property type="evidence" value="ECO:0007669"/>
    <property type="project" value="UniProtKB-UniRule"/>
</dbReference>
<keyword evidence="5 6" id="KW-0472">Membrane</keyword>
<organism evidence="8 9">
    <name type="scientific">Patellaria atrata CBS 101060</name>
    <dbReference type="NCBI Taxonomy" id="1346257"/>
    <lineage>
        <taxon>Eukaryota</taxon>
        <taxon>Fungi</taxon>
        <taxon>Dikarya</taxon>
        <taxon>Ascomycota</taxon>
        <taxon>Pezizomycotina</taxon>
        <taxon>Dothideomycetes</taxon>
        <taxon>Dothideomycetes incertae sedis</taxon>
        <taxon>Patellariales</taxon>
        <taxon>Patellariaceae</taxon>
        <taxon>Patellaria</taxon>
    </lineage>
</organism>
<keyword evidence="4 6" id="KW-1133">Transmembrane helix</keyword>
<comment type="function">
    <text evidence="6">Probably involved in transport through the plasma membrane.</text>
</comment>
<feature type="transmembrane region" description="Helical" evidence="6">
    <location>
        <begin position="300"/>
        <end position="322"/>
    </location>
</feature>
<dbReference type="AlphaFoldDB" id="A0A9P4SES0"/>